<dbReference type="EMBL" id="JAJISD010000003">
    <property type="protein sequence ID" value="MCC8429296.1"/>
    <property type="molecule type" value="Genomic_DNA"/>
</dbReference>
<organism evidence="2 3">
    <name type="scientific">Reyranella aquatilis</name>
    <dbReference type="NCBI Taxonomy" id="2035356"/>
    <lineage>
        <taxon>Bacteria</taxon>
        <taxon>Pseudomonadati</taxon>
        <taxon>Pseudomonadota</taxon>
        <taxon>Alphaproteobacteria</taxon>
        <taxon>Hyphomicrobiales</taxon>
        <taxon>Reyranellaceae</taxon>
        <taxon>Reyranella</taxon>
    </lineage>
</organism>
<name>A0ABS8KTA4_9HYPH</name>
<gene>
    <name evidence="2" type="ORF">LJ725_09970</name>
</gene>
<feature type="signal peptide" evidence="1">
    <location>
        <begin position="1"/>
        <end position="22"/>
    </location>
</feature>
<feature type="chain" id="PRO_5046072993" description="DUF732 domain-containing protein" evidence="1">
    <location>
        <begin position="23"/>
        <end position="118"/>
    </location>
</feature>
<keyword evidence="1" id="KW-0732">Signal</keyword>
<evidence type="ECO:0000313" key="3">
    <source>
        <dbReference type="Proteomes" id="UP001198862"/>
    </source>
</evidence>
<keyword evidence="3" id="KW-1185">Reference proteome</keyword>
<evidence type="ECO:0000313" key="2">
    <source>
        <dbReference type="EMBL" id="MCC8429296.1"/>
    </source>
</evidence>
<accession>A0ABS8KTA4</accession>
<evidence type="ECO:0000256" key="1">
    <source>
        <dbReference type="SAM" id="SignalP"/>
    </source>
</evidence>
<evidence type="ECO:0008006" key="4">
    <source>
        <dbReference type="Google" id="ProtNLM"/>
    </source>
</evidence>
<dbReference type="RefSeq" id="WP_230550502.1">
    <property type="nucleotide sequence ID" value="NZ_JAJISD010000003.1"/>
</dbReference>
<reference evidence="2 3" key="1">
    <citation type="submission" date="2021-11" db="EMBL/GenBank/DDBJ databases">
        <authorList>
            <person name="Lee D.-H."/>
            <person name="Kim S.-B."/>
        </authorList>
    </citation>
    <scope>NUCLEOTIDE SEQUENCE [LARGE SCALE GENOMIC DNA]</scope>
    <source>
        <strain evidence="2 3">KCTC 52223</strain>
    </source>
</reference>
<sequence length="118" mass="12183">MLRLAPLVAAALLATSAVPALALDCPKPQPTAKPGILKETPAQMAAVGKQLASGDTFNAIASAAADLRIRYPGVESAEVVNYLVTAYCPAVAANNKLSEAQKKSAVDGFAAQVMRQVY</sequence>
<dbReference type="Proteomes" id="UP001198862">
    <property type="component" value="Unassembled WGS sequence"/>
</dbReference>
<protein>
    <recommendedName>
        <fullName evidence="4">DUF732 domain-containing protein</fullName>
    </recommendedName>
</protein>
<comment type="caution">
    <text evidence="2">The sequence shown here is derived from an EMBL/GenBank/DDBJ whole genome shotgun (WGS) entry which is preliminary data.</text>
</comment>
<proteinExistence type="predicted"/>